<reference evidence="1 2" key="1">
    <citation type="journal article" date="2011" name="Science">
        <title>The ecoresponsive genome of Daphnia pulex.</title>
        <authorList>
            <person name="Colbourne J.K."/>
            <person name="Pfrender M.E."/>
            <person name="Gilbert D."/>
            <person name="Thomas W.K."/>
            <person name="Tucker A."/>
            <person name="Oakley T.H."/>
            <person name="Tokishita S."/>
            <person name="Aerts A."/>
            <person name="Arnold G.J."/>
            <person name="Basu M.K."/>
            <person name="Bauer D.J."/>
            <person name="Caceres C.E."/>
            <person name="Carmel L."/>
            <person name="Casola C."/>
            <person name="Choi J.H."/>
            <person name="Detter J.C."/>
            <person name="Dong Q."/>
            <person name="Dusheyko S."/>
            <person name="Eads B.D."/>
            <person name="Frohlich T."/>
            <person name="Geiler-Samerotte K.A."/>
            <person name="Gerlach D."/>
            <person name="Hatcher P."/>
            <person name="Jogdeo S."/>
            <person name="Krijgsveld J."/>
            <person name="Kriventseva E.V."/>
            <person name="Kultz D."/>
            <person name="Laforsch C."/>
            <person name="Lindquist E."/>
            <person name="Lopez J."/>
            <person name="Manak J.R."/>
            <person name="Muller J."/>
            <person name="Pangilinan J."/>
            <person name="Patwardhan R.P."/>
            <person name="Pitluck S."/>
            <person name="Pritham E.J."/>
            <person name="Rechtsteiner A."/>
            <person name="Rho M."/>
            <person name="Rogozin I.B."/>
            <person name="Sakarya O."/>
            <person name="Salamov A."/>
            <person name="Schaack S."/>
            <person name="Shapiro H."/>
            <person name="Shiga Y."/>
            <person name="Skalitzky C."/>
            <person name="Smith Z."/>
            <person name="Souvorov A."/>
            <person name="Sung W."/>
            <person name="Tang Z."/>
            <person name="Tsuchiya D."/>
            <person name="Tu H."/>
            <person name="Vos H."/>
            <person name="Wang M."/>
            <person name="Wolf Y.I."/>
            <person name="Yamagata H."/>
            <person name="Yamada T."/>
            <person name="Ye Y."/>
            <person name="Shaw J.R."/>
            <person name="Andrews J."/>
            <person name="Crease T.J."/>
            <person name="Tang H."/>
            <person name="Lucas S.M."/>
            <person name="Robertson H.M."/>
            <person name="Bork P."/>
            <person name="Koonin E.V."/>
            <person name="Zdobnov E.M."/>
            <person name="Grigoriev I.V."/>
            <person name="Lynch M."/>
            <person name="Boore J.L."/>
        </authorList>
    </citation>
    <scope>NUCLEOTIDE SEQUENCE [LARGE SCALE GENOMIC DNA]</scope>
</reference>
<evidence type="ECO:0000313" key="1">
    <source>
        <dbReference type="EMBL" id="EFX61572.1"/>
    </source>
</evidence>
<sequence>MPAGHACRCSASVLASASAPKLLHYPATAECQAQSCTSSHSINNACAFCPPASITLHEIVGIVSCHNHHSYCHLDLQQTSSSCLTRTRCAAGLLHCRGSFHVDSVEYNSAACSPR</sequence>
<dbReference type="InParanoid" id="E9I358"/>
<dbReference type="AlphaFoldDB" id="E9I358"/>
<dbReference type="KEGG" id="dpx:DAPPUDRAFT_338933"/>
<dbReference type="Proteomes" id="UP000000305">
    <property type="component" value="Unassembled WGS sequence"/>
</dbReference>
<evidence type="ECO:0000313" key="2">
    <source>
        <dbReference type="Proteomes" id="UP000000305"/>
    </source>
</evidence>
<keyword evidence="2" id="KW-1185">Reference proteome</keyword>
<gene>
    <name evidence="1" type="ORF">DAPPUDRAFT_338933</name>
</gene>
<protein>
    <submittedName>
        <fullName evidence="1">Uncharacterized protein</fullName>
    </submittedName>
</protein>
<proteinExistence type="predicted"/>
<dbReference type="EMBL" id="GL734384">
    <property type="protein sequence ID" value="EFX61572.1"/>
    <property type="molecule type" value="Genomic_DNA"/>
</dbReference>
<name>E9I358_DAPPU</name>
<organism evidence="1 2">
    <name type="scientific">Daphnia pulex</name>
    <name type="common">Water flea</name>
    <dbReference type="NCBI Taxonomy" id="6669"/>
    <lineage>
        <taxon>Eukaryota</taxon>
        <taxon>Metazoa</taxon>
        <taxon>Ecdysozoa</taxon>
        <taxon>Arthropoda</taxon>
        <taxon>Crustacea</taxon>
        <taxon>Branchiopoda</taxon>
        <taxon>Diplostraca</taxon>
        <taxon>Cladocera</taxon>
        <taxon>Anomopoda</taxon>
        <taxon>Daphniidae</taxon>
        <taxon>Daphnia</taxon>
    </lineage>
</organism>
<accession>E9I358</accession>
<dbReference type="HOGENOM" id="CLU_2111319_0_0_1"/>